<evidence type="ECO:0000256" key="3">
    <source>
        <dbReference type="SAM" id="Phobius"/>
    </source>
</evidence>
<feature type="transmembrane region" description="Helical" evidence="3">
    <location>
        <begin position="21"/>
        <end position="38"/>
    </location>
</feature>
<dbReference type="STRING" id="249408.BOO71_0014419"/>
<dbReference type="EMBL" id="MSTI01000173">
    <property type="protein sequence ID" value="OLV15606.1"/>
    <property type="molecule type" value="Genomic_DNA"/>
</dbReference>
<dbReference type="Pfam" id="PF00106">
    <property type="entry name" value="adh_short"/>
    <property type="match status" value="1"/>
</dbReference>
<dbReference type="Proteomes" id="UP000186607">
    <property type="component" value="Unassembled WGS sequence"/>
</dbReference>
<keyword evidence="5" id="KW-1185">Reference proteome</keyword>
<name>A0A1U7NRS2_9DEIO</name>
<protein>
    <submittedName>
        <fullName evidence="4">Oxidoreductase/Short-chain dehydrogenase</fullName>
    </submittedName>
</protein>
<dbReference type="NCBIfam" id="NF004513">
    <property type="entry name" value="PRK05854.1"/>
    <property type="match status" value="1"/>
</dbReference>
<comment type="caution">
    <text evidence="4">The sequence shown here is derived from an EMBL/GenBank/DDBJ whole genome shotgun (WGS) entry which is preliminary data.</text>
</comment>
<dbReference type="SUPFAM" id="SSF51735">
    <property type="entry name" value="NAD(P)-binding Rossmann-fold domains"/>
    <property type="match status" value="1"/>
</dbReference>
<comment type="similarity">
    <text evidence="2">Belongs to the short-chain dehydrogenases/reductases (SDR) family.</text>
</comment>
<sequence>MQIQHKSIRRWNNLSALQKTAIVAAGTVQAGLFAAAWLDLSRRQPGQLNGTQAGWRAALFLNFIGPLAYFARGRKQSDWSETDMPDQSGKVAIVTGANSGLGYETARALAQHGATVVMACRNAQKAEAAAGRILATGPRGKVIPMSLDLGDLDSVRAFADDFKGRFERLDLLVNNAGIMVPPQGETAQGFETQFGVNHLGHFALTAQLIDVLNATPDARVVNLSSIAHRFGKIEFDDLNWKGREYKPMPAYGQSKLANLLFTYELQRRLQAAGKTTVAVAAHPGYAATGLQGEGMNDGLMGLIAQTQEMGALPSMYAATAPGVEGGEFFGPSGLAEIAGHPQRVESNARSHDAETARQLWKASEELTGVPFAL</sequence>
<organism evidence="4 5">
    <name type="scientific">Deinococcus marmoris</name>
    <dbReference type="NCBI Taxonomy" id="249408"/>
    <lineage>
        <taxon>Bacteria</taxon>
        <taxon>Thermotogati</taxon>
        <taxon>Deinococcota</taxon>
        <taxon>Deinococci</taxon>
        <taxon>Deinococcales</taxon>
        <taxon>Deinococcaceae</taxon>
        <taxon>Deinococcus</taxon>
    </lineage>
</organism>
<accession>A0A1U7NRS2</accession>
<dbReference type="OrthoDB" id="9809821at2"/>
<dbReference type="InterPro" id="IPR036291">
    <property type="entry name" value="NAD(P)-bd_dom_sf"/>
</dbReference>
<gene>
    <name evidence="4" type="ORF">BOO71_0014419</name>
</gene>
<keyword evidence="3" id="KW-0812">Transmembrane</keyword>
<dbReference type="Gene3D" id="3.40.50.720">
    <property type="entry name" value="NAD(P)-binding Rossmann-like Domain"/>
    <property type="match status" value="1"/>
</dbReference>
<dbReference type="AlphaFoldDB" id="A0A1U7NRS2"/>
<dbReference type="InterPro" id="IPR002347">
    <property type="entry name" value="SDR_fam"/>
</dbReference>
<dbReference type="GO" id="GO:0016491">
    <property type="term" value="F:oxidoreductase activity"/>
    <property type="evidence" value="ECO:0007669"/>
    <property type="project" value="UniProtKB-KW"/>
</dbReference>
<evidence type="ECO:0000256" key="2">
    <source>
        <dbReference type="RuleBase" id="RU000363"/>
    </source>
</evidence>
<evidence type="ECO:0000313" key="5">
    <source>
        <dbReference type="Proteomes" id="UP000186607"/>
    </source>
</evidence>
<dbReference type="eggNOG" id="COG1028">
    <property type="taxonomic scope" value="Bacteria"/>
</dbReference>
<dbReference type="PRINTS" id="PR00081">
    <property type="entry name" value="GDHRDH"/>
</dbReference>
<dbReference type="CDD" id="cd05327">
    <property type="entry name" value="retinol-DH_like_SDR_c_like"/>
    <property type="match status" value="1"/>
</dbReference>
<reference evidence="4 5" key="1">
    <citation type="submission" date="2017-01" db="EMBL/GenBank/DDBJ databases">
        <title>Genome Analysis of Deinococcus marmoris KOPRI26562.</title>
        <authorList>
            <person name="Kim J.H."/>
            <person name="Oh H.-M."/>
        </authorList>
    </citation>
    <scope>NUCLEOTIDE SEQUENCE [LARGE SCALE GENOMIC DNA]</scope>
    <source>
        <strain evidence="4 5">KOPRI26562</strain>
    </source>
</reference>
<proteinExistence type="inferred from homology"/>
<dbReference type="RefSeq" id="WP_083653813.1">
    <property type="nucleotide sequence ID" value="NZ_MSTI01000173.1"/>
</dbReference>
<evidence type="ECO:0000313" key="4">
    <source>
        <dbReference type="EMBL" id="OLV15606.1"/>
    </source>
</evidence>
<keyword evidence="3" id="KW-1133">Transmembrane helix</keyword>
<evidence type="ECO:0000256" key="1">
    <source>
        <dbReference type="ARBA" id="ARBA00023002"/>
    </source>
</evidence>
<keyword evidence="1" id="KW-0560">Oxidoreductase</keyword>
<keyword evidence="3" id="KW-0472">Membrane</keyword>
<dbReference type="NCBIfam" id="NF004846">
    <property type="entry name" value="PRK06197.1"/>
    <property type="match status" value="1"/>
</dbReference>
<dbReference type="PRINTS" id="PR00080">
    <property type="entry name" value="SDRFAMILY"/>
</dbReference>
<dbReference type="PANTHER" id="PTHR43157">
    <property type="entry name" value="PHOSPHATIDYLINOSITOL-GLYCAN BIOSYNTHESIS CLASS F PROTEIN-RELATED"/>
    <property type="match status" value="1"/>
</dbReference>
<dbReference type="PANTHER" id="PTHR43157:SF31">
    <property type="entry name" value="PHOSPHATIDYLINOSITOL-GLYCAN BIOSYNTHESIS CLASS F PROTEIN"/>
    <property type="match status" value="1"/>
</dbReference>